<evidence type="ECO:0008006" key="4">
    <source>
        <dbReference type="Google" id="ProtNLM"/>
    </source>
</evidence>
<dbReference type="Proteomes" id="UP000197025">
    <property type="component" value="Unassembled WGS sequence"/>
</dbReference>
<protein>
    <recommendedName>
        <fullName evidence="4">Membrane protein 6-pyruvoyl-tetrahydropterin synthase-related domain-containing protein</fullName>
    </recommendedName>
</protein>
<keyword evidence="3" id="KW-1185">Reference proteome</keyword>
<feature type="transmembrane region" description="Helical" evidence="1">
    <location>
        <begin position="354"/>
        <end position="382"/>
    </location>
</feature>
<evidence type="ECO:0000313" key="3">
    <source>
        <dbReference type="Proteomes" id="UP000197025"/>
    </source>
</evidence>
<feature type="transmembrane region" description="Helical" evidence="1">
    <location>
        <begin position="323"/>
        <end position="342"/>
    </location>
</feature>
<sequence length="699" mass="77698">MRRWRAFLRDGIMALAYALGAILFTAPLIFRLADTLPQDLGDPLLNTWILAWETRALTERPGTFFDAPIFYPHRGTLAYSEPLLGILPFAFPFILGTGIPALGYNVAFLASFWVAALGMARLVRAWGGSRRAAFLAGWLFAGAPYRFAHLMHLQLLYMGWIPLAMAALLRYRRRPTGRRALDLLLSLLLMTLSTWHLAVFGGIILVLLGFWSLREKSLSRPAAGQLGLVLLVWGLVTGGVAIPYLQVAPELARHRDLRLAQAFSAWPVDGLAAAPTLRILGPLTAPFRIPGHTTHEVQLYPGLAPLLMAAWAWRGRREKPVRAVWRTAWMGIGLGMLMALGPRWDIGPISVPGLYAGLAALFPAVTLIRAVARWFLLSLVGLHALAGIGLENSLSSTRRRVPLALGILSLGTLEAWAVPLPLAALPQPSALPPVYRWLAQQPGEFAIVELPVFLPLDAGETRRMYAALVHRKPLVIAYSGYIPPDIQDLRERVRAFPRPEAREALATLRVIGVRYVLVDESQPELHGFSTKGICEIARDPRFLPTIRMEPYWVFELVPPSRKSAEPPPRRPVRIPFGEVAVLRGYAIRWLSETEAEVWLEWEAGARPHGSYSITAQMLDERKEKVAQYDGPPYNGGYPFLCWQPGERILDRRVLSAQGLKQARWLGVGIYEWPSLQHLPTPPETERSGALILLSLLATP</sequence>
<name>A0A212PQY9_9CHLR</name>
<feature type="transmembrane region" description="Helical" evidence="1">
    <location>
        <begin position="89"/>
        <end position="120"/>
    </location>
</feature>
<dbReference type="AlphaFoldDB" id="A0A212PQY9"/>
<feature type="transmembrane region" description="Helical" evidence="1">
    <location>
        <begin position="183"/>
        <end position="211"/>
    </location>
</feature>
<gene>
    <name evidence="2" type="ORF">SAMN02746019_00029200</name>
</gene>
<feature type="transmembrane region" description="Helical" evidence="1">
    <location>
        <begin position="154"/>
        <end position="171"/>
    </location>
</feature>
<feature type="transmembrane region" description="Helical" evidence="1">
    <location>
        <begin position="223"/>
        <end position="245"/>
    </location>
</feature>
<reference evidence="3" key="1">
    <citation type="submission" date="2017-06" db="EMBL/GenBank/DDBJ databases">
        <authorList>
            <person name="Varghese N."/>
            <person name="Submissions S."/>
        </authorList>
    </citation>
    <scope>NUCLEOTIDE SEQUENCE [LARGE SCALE GENOMIC DNA]</scope>
    <source>
        <strain evidence="3">JAD2</strain>
    </source>
</reference>
<keyword evidence="1" id="KW-0472">Membrane</keyword>
<accession>A0A212PQY9</accession>
<dbReference type="EMBL" id="FYEK01000002">
    <property type="protein sequence ID" value="SNB49264.1"/>
    <property type="molecule type" value="Genomic_DNA"/>
</dbReference>
<dbReference type="RefSeq" id="WP_143597440.1">
    <property type="nucleotide sequence ID" value="NZ_FYEK01000002.1"/>
</dbReference>
<keyword evidence="1" id="KW-0812">Transmembrane</keyword>
<dbReference type="InParanoid" id="A0A212PQY9"/>
<evidence type="ECO:0000256" key="1">
    <source>
        <dbReference type="SAM" id="Phobius"/>
    </source>
</evidence>
<evidence type="ECO:0000313" key="2">
    <source>
        <dbReference type="EMBL" id="SNB49264.1"/>
    </source>
</evidence>
<organism evidence="2 3">
    <name type="scientific">Thermoflexus hugenholtzii JAD2</name>
    <dbReference type="NCBI Taxonomy" id="877466"/>
    <lineage>
        <taxon>Bacteria</taxon>
        <taxon>Bacillati</taxon>
        <taxon>Chloroflexota</taxon>
        <taxon>Thermoflexia</taxon>
        <taxon>Thermoflexales</taxon>
        <taxon>Thermoflexaceae</taxon>
        <taxon>Thermoflexus</taxon>
    </lineage>
</organism>
<feature type="transmembrane region" description="Helical" evidence="1">
    <location>
        <begin position="12"/>
        <end position="33"/>
    </location>
</feature>
<keyword evidence="1" id="KW-1133">Transmembrane helix</keyword>
<proteinExistence type="predicted"/>
<dbReference type="OrthoDB" id="134977at2"/>